<keyword evidence="3" id="KW-1185">Reference proteome</keyword>
<dbReference type="EMBL" id="JABSNW010000006">
    <property type="protein sequence ID" value="KAL2886779.1"/>
    <property type="molecule type" value="Genomic_DNA"/>
</dbReference>
<dbReference type="PANTHER" id="PTHR31283:SF5">
    <property type="entry name" value="EKC_KEOPS COMPLEX SUBUNIT LAGE3"/>
    <property type="match status" value="1"/>
</dbReference>
<dbReference type="PANTHER" id="PTHR31283">
    <property type="entry name" value="EKC/KEOPS COMPLEX SUBUNIT PCC1 FAMILY MEMBER"/>
    <property type="match status" value="1"/>
</dbReference>
<reference evidence="2 3" key="1">
    <citation type="submission" date="2020-05" db="EMBL/GenBank/DDBJ databases">
        <title>Ceratocystis lukuohia genome.</title>
        <authorList>
            <person name="Harrington T.C."/>
            <person name="Kim K."/>
            <person name="Mayers C.G."/>
        </authorList>
    </citation>
    <scope>NUCLEOTIDE SEQUENCE [LARGE SCALE GENOMIC DNA]</scope>
    <source>
        <strain evidence="2 3">C4212</strain>
    </source>
</reference>
<dbReference type="GeneID" id="98120005"/>
<sequence length="158" mass="17275">MAATTTTAAVAANPSFPCAVPMSPSSQRLRNTLPIQPVLFAFTYTQSIHTHDHQLQANPIYPFLSSLRFPASRSLSIPFPTPRLADVALRAISVDPELSPLVNRQMSTQNAVLKVDYRATTNRMLRVATNSFMASLALVIEVMEKMDEDVLDQTASAA</sequence>
<accession>A0ABR4MET5</accession>
<comment type="caution">
    <text evidence="2">The sequence shown here is derived from an EMBL/GenBank/DDBJ whole genome shotgun (WGS) entry which is preliminary data.</text>
</comment>
<protein>
    <submittedName>
        <fullName evidence="2">Transcription factor Pcc1</fullName>
    </submittedName>
</protein>
<comment type="similarity">
    <text evidence="1">Belongs to the CTAG/PCC1 family.</text>
</comment>
<organism evidence="2 3">
    <name type="scientific">Ceratocystis lukuohia</name>
    <dbReference type="NCBI Taxonomy" id="2019550"/>
    <lineage>
        <taxon>Eukaryota</taxon>
        <taxon>Fungi</taxon>
        <taxon>Dikarya</taxon>
        <taxon>Ascomycota</taxon>
        <taxon>Pezizomycotina</taxon>
        <taxon>Sordariomycetes</taxon>
        <taxon>Hypocreomycetidae</taxon>
        <taxon>Microascales</taxon>
        <taxon>Ceratocystidaceae</taxon>
        <taxon>Ceratocystis</taxon>
    </lineage>
</organism>
<evidence type="ECO:0000256" key="1">
    <source>
        <dbReference type="ARBA" id="ARBA00007073"/>
    </source>
</evidence>
<dbReference type="Proteomes" id="UP001610728">
    <property type="component" value="Unassembled WGS sequence"/>
</dbReference>
<dbReference type="RefSeq" id="XP_070857959.1">
    <property type="nucleotide sequence ID" value="XM_071004001.1"/>
</dbReference>
<dbReference type="InterPro" id="IPR015419">
    <property type="entry name" value="CTAG/Pcc1"/>
</dbReference>
<gene>
    <name evidence="2" type="ORF">HOO65_060609</name>
</gene>
<dbReference type="Gene3D" id="3.30.310.50">
    <property type="entry name" value="Alpha-D-phosphohexomutase, C-terminal domain"/>
    <property type="match status" value="1"/>
</dbReference>
<dbReference type="Pfam" id="PF09341">
    <property type="entry name" value="Pcc1"/>
    <property type="match status" value="1"/>
</dbReference>
<evidence type="ECO:0000313" key="3">
    <source>
        <dbReference type="Proteomes" id="UP001610728"/>
    </source>
</evidence>
<evidence type="ECO:0000313" key="2">
    <source>
        <dbReference type="EMBL" id="KAL2886779.1"/>
    </source>
</evidence>
<name>A0ABR4MET5_9PEZI</name>
<proteinExistence type="inferred from homology"/>